<dbReference type="EMBL" id="JH603168">
    <property type="protein sequence ID" value="EIC23323.1"/>
    <property type="molecule type" value="Genomic_DNA"/>
</dbReference>
<dbReference type="Pfam" id="PF00561">
    <property type="entry name" value="Abhydrolase_1"/>
    <property type="match status" value="1"/>
</dbReference>
<evidence type="ECO:0000313" key="3">
    <source>
        <dbReference type="Proteomes" id="UP000002964"/>
    </source>
</evidence>
<dbReference type="eggNOG" id="COG0596">
    <property type="taxonomic scope" value="Bacteria"/>
</dbReference>
<dbReference type="PANTHER" id="PTHR43433">
    <property type="entry name" value="HYDROLASE, ALPHA/BETA FOLD FAMILY PROTEIN"/>
    <property type="match status" value="1"/>
</dbReference>
<sequence>MPASNVLSFRNADGRRIAWHEFGQPDGRPVFYCHGFPSSGREAALLHQPATALGLRLIAPDRPGYGGSDDQPGLELRDWPTDLAALADHLGIERFALLGLSGGGPYALACAWRLPERLSARILVCPLGPVYLQEVLAAMHRPARSSLALAKRSPWLAQRLYGGPTPWLLARWPGLVEHVRTLNLPSKDLTALSAGDNQAILNSTIGDAMARGARGARRDLHLYTHDWRIPCDAIHAPISIWHGEADATVPPAHARWYRDHLSGANLTTLPDQGHFSLPIHFGERILRGLIADD</sequence>
<dbReference type="Gene3D" id="3.40.50.1820">
    <property type="entry name" value="alpha/beta hydrolase"/>
    <property type="match status" value="1"/>
</dbReference>
<gene>
    <name evidence="2" type="ORF">Thi970DRAFT_00983</name>
</gene>
<keyword evidence="2" id="KW-0012">Acyltransferase</keyword>
<dbReference type="OrthoDB" id="9779853at2"/>
<dbReference type="InterPro" id="IPR000073">
    <property type="entry name" value="AB_hydrolase_1"/>
</dbReference>
<dbReference type="Proteomes" id="UP000002964">
    <property type="component" value="Unassembled WGS sequence"/>
</dbReference>
<keyword evidence="3" id="KW-1185">Reference proteome</keyword>
<reference evidence="3" key="1">
    <citation type="submission" date="2011-06" db="EMBL/GenBank/DDBJ databases">
        <authorList>
            <consortium name="US DOE Joint Genome Institute (JGI-PGF)"/>
            <person name="Lucas S."/>
            <person name="Han J."/>
            <person name="Lapidus A."/>
            <person name="Cheng J.-F."/>
            <person name="Goodwin L."/>
            <person name="Pitluck S."/>
            <person name="Peters L."/>
            <person name="Land M.L."/>
            <person name="Hauser L."/>
            <person name="Vogl K."/>
            <person name="Liu Z."/>
            <person name="Overmann J."/>
            <person name="Frigaard N.-U."/>
            <person name="Bryant D.A."/>
            <person name="Woyke T.J."/>
        </authorList>
    </citation>
    <scope>NUCLEOTIDE SEQUENCE [LARGE SCALE GENOMIC DNA]</scope>
    <source>
        <strain evidence="3">970</strain>
    </source>
</reference>
<organism evidence="2 3">
    <name type="scientific">Thiorhodovibrio frisius</name>
    <dbReference type="NCBI Taxonomy" id="631362"/>
    <lineage>
        <taxon>Bacteria</taxon>
        <taxon>Pseudomonadati</taxon>
        <taxon>Pseudomonadota</taxon>
        <taxon>Gammaproteobacteria</taxon>
        <taxon>Chromatiales</taxon>
        <taxon>Chromatiaceae</taxon>
        <taxon>Thiorhodovibrio</taxon>
    </lineage>
</organism>
<name>H8YXZ7_9GAMM</name>
<keyword evidence="2" id="KW-0808">Transferase</keyword>
<evidence type="ECO:0000313" key="2">
    <source>
        <dbReference type="EMBL" id="EIC23323.1"/>
    </source>
</evidence>
<dbReference type="GO" id="GO:0016787">
    <property type="term" value="F:hydrolase activity"/>
    <property type="evidence" value="ECO:0007669"/>
    <property type="project" value="UniProtKB-KW"/>
</dbReference>
<keyword evidence="2" id="KW-0378">Hydrolase</keyword>
<evidence type="ECO:0000259" key="1">
    <source>
        <dbReference type="Pfam" id="PF00561"/>
    </source>
</evidence>
<dbReference type="RefSeq" id="WP_009147407.1">
    <property type="nucleotide sequence ID" value="NZ_CP121471.1"/>
</dbReference>
<feature type="domain" description="AB hydrolase-1" evidence="1">
    <location>
        <begin position="29"/>
        <end position="277"/>
    </location>
</feature>
<dbReference type="InterPro" id="IPR050471">
    <property type="entry name" value="AB_hydrolase"/>
</dbReference>
<accession>H8YXZ7</accession>
<dbReference type="HOGENOM" id="CLU_020336_49_0_6"/>
<dbReference type="PRINTS" id="PR00111">
    <property type="entry name" value="ABHYDROLASE"/>
</dbReference>
<dbReference type="SUPFAM" id="SSF53474">
    <property type="entry name" value="alpha/beta-Hydrolases"/>
    <property type="match status" value="1"/>
</dbReference>
<protein>
    <submittedName>
        <fullName evidence="2">Putative hydrolase or acyltransferase of alpha/beta superfamily</fullName>
    </submittedName>
</protein>
<dbReference type="AlphaFoldDB" id="H8YXZ7"/>
<proteinExistence type="predicted"/>
<reference evidence="2 3" key="2">
    <citation type="submission" date="2011-11" db="EMBL/GenBank/DDBJ databases">
        <authorList>
            <consortium name="US DOE Joint Genome Institute"/>
            <person name="Lucas S."/>
            <person name="Han J."/>
            <person name="Lapidus A."/>
            <person name="Cheng J.-F."/>
            <person name="Goodwin L."/>
            <person name="Pitluck S."/>
            <person name="Peters L."/>
            <person name="Ovchinnikova G."/>
            <person name="Zhang X."/>
            <person name="Detter J.C."/>
            <person name="Han C."/>
            <person name="Tapia R."/>
            <person name="Land M."/>
            <person name="Hauser L."/>
            <person name="Kyrpides N."/>
            <person name="Ivanova N."/>
            <person name="Pagani I."/>
            <person name="Vogl K."/>
            <person name="Liu Z."/>
            <person name="Overmann J."/>
            <person name="Frigaard N.-U."/>
            <person name="Bryant D."/>
            <person name="Woyke T."/>
        </authorList>
    </citation>
    <scope>NUCLEOTIDE SEQUENCE [LARGE SCALE GENOMIC DNA]</scope>
    <source>
        <strain evidence="2 3">970</strain>
    </source>
</reference>
<dbReference type="PANTHER" id="PTHR43433:SF10">
    <property type="entry name" value="AB HYDROLASE-1 DOMAIN-CONTAINING PROTEIN"/>
    <property type="match status" value="1"/>
</dbReference>
<dbReference type="STRING" id="631362.Thi970DRAFT_00983"/>
<dbReference type="GO" id="GO:0016746">
    <property type="term" value="F:acyltransferase activity"/>
    <property type="evidence" value="ECO:0007669"/>
    <property type="project" value="UniProtKB-KW"/>
</dbReference>
<dbReference type="InterPro" id="IPR029058">
    <property type="entry name" value="AB_hydrolase_fold"/>
</dbReference>